<accession>A0A379LKT5</accession>
<dbReference type="EMBL" id="UGVC01000001">
    <property type="protein sequence ID" value="SUD90507.1"/>
    <property type="molecule type" value="Genomic_DNA"/>
</dbReference>
<evidence type="ECO:0000313" key="2">
    <source>
        <dbReference type="Proteomes" id="UP000254123"/>
    </source>
</evidence>
<dbReference type="AlphaFoldDB" id="A0A379LKT5"/>
<name>A0A379LKT5_9GAMM</name>
<sequence>MKVLMPEIIEIANATREKLTPQLEKDLKAIFK</sequence>
<reference evidence="1 2" key="1">
    <citation type="submission" date="2018-06" db="EMBL/GenBank/DDBJ databases">
        <authorList>
            <consortium name="Pathogen Informatics"/>
            <person name="Doyle S."/>
        </authorList>
    </citation>
    <scope>NUCLEOTIDE SEQUENCE [LARGE SCALE GENOMIC DNA]</scope>
    <source>
        <strain evidence="1 2">NCTC10526</strain>
    </source>
</reference>
<evidence type="ECO:0000313" key="1">
    <source>
        <dbReference type="EMBL" id="SUD90507.1"/>
    </source>
</evidence>
<organism evidence="1 2">
    <name type="scientific">Psychrobacter phenylpyruvicus</name>
    <dbReference type="NCBI Taxonomy" id="29432"/>
    <lineage>
        <taxon>Bacteria</taxon>
        <taxon>Pseudomonadati</taxon>
        <taxon>Pseudomonadota</taxon>
        <taxon>Gammaproteobacteria</taxon>
        <taxon>Moraxellales</taxon>
        <taxon>Moraxellaceae</taxon>
        <taxon>Psychrobacter</taxon>
    </lineage>
</organism>
<proteinExistence type="predicted"/>
<keyword evidence="2" id="KW-1185">Reference proteome</keyword>
<dbReference type="STRING" id="1123034.GCA_000685805_01201"/>
<dbReference type="Proteomes" id="UP000254123">
    <property type="component" value="Unassembled WGS sequence"/>
</dbReference>
<gene>
    <name evidence="1" type="ORF">NCTC10526_00838</name>
</gene>
<protein>
    <submittedName>
        <fullName evidence="1">Uncharacterized protein</fullName>
    </submittedName>
</protein>